<protein>
    <recommendedName>
        <fullName evidence="5">Adhesin domain-containing protein</fullName>
    </recommendedName>
</protein>
<dbReference type="EMBL" id="JBHSFV010000008">
    <property type="protein sequence ID" value="MFC4634955.1"/>
    <property type="molecule type" value="Genomic_DNA"/>
</dbReference>
<evidence type="ECO:0000256" key="2">
    <source>
        <dbReference type="SAM" id="SignalP"/>
    </source>
</evidence>
<evidence type="ECO:0000256" key="1">
    <source>
        <dbReference type="SAM" id="MobiDB-lite"/>
    </source>
</evidence>
<proteinExistence type="predicted"/>
<keyword evidence="2" id="KW-0732">Signal</keyword>
<feature type="region of interest" description="Disordered" evidence="1">
    <location>
        <begin position="345"/>
        <end position="372"/>
    </location>
</feature>
<comment type="caution">
    <text evidence="3">The sequence shown here is derived from an EMBL/GenBank/DDBJ whole genome shotgun (WGS) entry which is preliminary data.</text>
</comment>
<feature type="signal peptide" evidence="2">
    <location>
        <begin position="1"/>
        <end position="23"/>
    </location>
</feature>
<evidence type="ECO:0000313" key="3">
    <source>
        <dbReference type="EMBL" id="MFC4634955.1"/>
    </source>
</evidence>
<dbReference type="Proteomes" id="UP001596043">
    <property type="component" value="Unassembled WGS sequence"/>
</dbReference>
<dbReference type="RefSeq" id="WP_379979715.1">
    <property type="nucleotide sequence ID" value="NZ_JBHSFV010000008.1"/>
</dbReference>
<accession>A0ABV9I106</accession>
<organism evidence="3 4">
    <name type="scientific">Dokdonia ponticola</name>
    <dbReference type="NCBI Taxonomy" id="2041041"/>
    <lineage>
        <taxon>Bacteria</taxon>
        <taxon>Pseudomonadati</taxon>
        <taxon>Bacteroidota</taxon>
        <taxon>Flavobacteriia</taxon>
        <taxon>Flavobacteriales</taxon>
        <taxon>Flavobacteriaceae</taxon>
        <taxon>Dokdonia</taxon>
    </lineage>
</organism>
<keyword evidence="4" id="KW-1185">Reference proteome</keyword>
<feature type="chain" id="PRO_5045967034" description="Adhesin domain-containing protein" evidence="2">
    <location>
        <begin position="24"/>
        <end position="573"/>
    </location>
</feature>
<reference evidence="4" key="1">
    <citation type="journal article" date="2019" name="Int. J. Syst. Evol. Microbiol.">
        <title>The Global Catalogue of Microorganisms (GCM) 10K type strain sequencing project: providing services to taxonomists for standard genome sequencing and annotation.</title>
        <authorList>
            <consortium name="The Broad Institute Genomics Platform"/>
            <consortium name="The Broad Institute Genome Sequencing Center for Infectious Disease"/>
            <person name="Wu L."/>
            <person name="Ma J."/>
        </authorList>
    </citation>
    <scope>NUCLEOTIDE SEQUENCE [LARGE SCALE GENOMIC DNA]</scope>
    <source>
        <strain evidence="4">YJ-61-S</strain>
    </source>
</reference>
<name>A0ABV9I106_9FLAO</name>
<feature type="compositionally biased region" description="Basic and acidic residues" evidence="1">
    <location>
        <begin position="345"/>
        <end position="357"/>
    </location>
</feature>
<evidence type="ECO:0008006" key="5">
    <source>
        <dbReference type="Google" id="ProtNLM"/>
    </source>
</evidence>
<sequence>MKTTKIYWFLMAWCIMLSGSAFAQAKKEKLKERFNTNKDVEIEVDTRYADVIFETWNKNEVSVEAYVEGKDGEQALRDWDLSVTGNSDRIRVSSSSGYKGDATVIHLDDFDDINLDINLDELIGETVSIVNPVMEGIVGPILEGLMGAPLPKEFYEELGKTKFDHEAYRKEGRAYLKRYEKEMETSFGPEFDKAMEKWEKENDFSEKGFLGGALSGLMDIPRWPFGDTGNINFNDNEYSKDKQAYVDKLNRKYDTNVKVREVDAWLKEMKIWEKEFERDMEAWGEDFELKMEDFGKAMENWGENFGESIEKAMENWGEDFGKDMEKWGESFGKKIEKWAEEHEAEWEERHTEDEHGNKKSSYRFNYDTDDKPSRDVKRTIIIKMPKKAVLDLNVRYGKVKMAAVYNPKATISHGSFAATNIDGGETSINVSYSPITIGSWNGGALEANHVKECTIANAKDIALTSNSSNVIINTLSGSGLFSGSFGQLSIPQVIDDFGSLTIILENSDLVLNLPNSAFTFNYSGELNEFLVPRKLETKTIKNNKTAMVNGFHKSRNTSNVITITAKYSDVVLK</sequence>
<gene>
    <name evidence="3" type="ORF">ACFO3O_13625</name>
</gene>
<evidence type="ECO:0000313" key="4">
    <source>
        <dbReference type="Proteomes" id="UP001596043"/>
    </source>
</evidence>